<keyword evidence="2" id="KW-1185">Reference proteome</keyword>
<dbReference type="AlphaFoldDB" id="A0ABD3BZL3"/>
<comment type="caution">
    <text evidence="1">The sequence shown here is derived from an EMBL/GenBank/DDBJ whole genome shotgun (WGS) entry which is preliminary data.</text>
</comment>
<evidence type="ECO:0000313" key="2">
    <source>
        <dbReference type="Proteomes" id="UP001632038"/>
    </source>
</evidence>
<name>A0ABD3BZL3_9LAMI</name>
<reference evidence="2" key="1">
    <citation type="journal article" date="2024" name="IScience">
        <title>Strigolactones Initiate the Formation of Haustorium-like Structures in Castilleja.</title>
        <authorList>
            <person name="Buerger M."/>
            <person name="Peterson D."/>
            <person name="Chory J."/>
        </authorList>
    </citation>
    <scope>NUCLEOTIDE SEQUENCE [LARGE SCALE GENOMIC DNA]</scope>
</reference>
<dbReference type="Proteomes" id="UP001632038">
    <property type="component" value="Unassembled WGS sequence"/>
</dbReference>
<protein>
    <submittedName>
        <fullName evidence="1">Uncharacterized protein</fullName>
    </submittedName>
</protein>
<evidence type="ECO:0000313" key="1">
    <source>
        <dbReference type="EMBL" id="KAL3622955.1"/>
    </source>
</evidence>
<gene>
    <name evidence="1" type="ORF">CASFOL_033255</name>
</gene>
<dbReference type="EMBL" id="JAVIJP010000055">
    <property type="protein sequence ID" value="KAL3622955.1"/>
    <property type="molecule type" value="Genomic_DNA"/>
</dbReference>
<accession>A0ABD3BZL3</accession>
<proteinExistence type="predicted"/>
<sequence>MRDGSPAAVASVEDFNTRSMDAALAKEAALLLEAGKIVDCMRIMHLLLQKKENDPKCGHSQKVEKRMVHKSLLATKLLKLLHKFRRPTTHQKLASIIQFHYLHPQAPPSRAHLLLRPFVEKGRDEHQNETYLVLSDNHFISLLPNYIICSKEAQKAFEKAKAQFGHIDGDTQVGGDNDQD</sequence>
<organism evidence="1 2">
    <name type="scientific">Castilleja foliolosa</name>
    <dbReference type="NCBI Taxonomy" id="1961234"/>
    <lineage>
        <taxon>Eukaryota</taxon>
        <taxon>Viridiplantae</taxon>
        <taxon>Streptophyta</taxon>
        <taxon>Embryophyta</taxon>
        <taxon>Tracheophyta</taxon>
        <taxon>Spermatophyta</taxon>
        <taxon>Magnoliopsida</taxon>
        <taxon>eudicotyledons</taxon>
        <taxon>Gunneridae</taxon>
        <taxon>Pentapetalae</taxon>
        <taxon>asterids</taxon>
        <taxon>lamiids</taxon>
        <taxon>Lamiales</taxon>
        <taxon>Orobanchaceae</taxon>
        <taxon>Pedicularideae</taxon>
        <taxon>Castillejinae</taxon>
        <taxon>Castilleja</taxon>
    </lineage>
</organism>